<gene>
    <name evidence="1" type="ORF">DPMN_056821</name>
</gene>
<dbReference type="EMBL" id="JAIWYP010000012">
    <property type="protein sequence ID" value="KAH3730823.1"/>
    <property type="molecule type" value="Genomic_DNA"/>
</dbReference>
<proteinExistence type="predicted"/>
<organism evidence="1 2">
    <name type="scientific">Dreissena polymorpha</name>
    <name type="common">Zebra mussel</name>
    <name type="synonym">Mytilus polymorpha</name>
    <dbReference type="NCBI Taxonomy" id="45954"/>
    <lineage>
        <taxon>Eukaryota</taxon>
        <taxon>Metazoa</taxon>
        <taxon>Spiralia</taxon>
        <taxon>Lophotrochozoa</taxon>
        <taxon>Mollusca</taxon>
        <taxon>Bivalvia</taxon>
        <taxon>Autobranchia</taxon>
        <taxon>Heteroconchia</taxon>
        <taxon>Euheterodonta</taxon>
        <taxon>Imparidentia</taxon>
        <taxon>Neoheterodontei</taxon>
        <taxon>Myida</taxon>
        <taxon>Dreissenoidea</taxon>
        <taxon>Dreissenidae</taxon>
        <taxon>Dreissena</taxon>
    </lineage>
</organism>
<reference evidence="1" key="1">
    <citation type="journal article" date="2019" name="bioRxiv">
        <title>The Genome of the Zebra Mussel, Dreissena polymorpha: A Resource for Invasive Species Research.</title>
        <authorList>
            <person name="McCartney M.A."/>
            <person name="Auch B."/>
            <person name="Kono T."/>
            <person name="Mallez S."/>
            <person name="Zhang Y."/>
            <person name="Obille A."/>
            <person name="Becker A."/>
            <person name="Abrahante J.E."/>
            <person name="Garbe J."/>
            <person name="Badalamenti J.P."/>
            <person name="Herman A."/>
            <person name="Mangelson H."/>
            <person name="Liachko I."/>
            <person name="Sullivan S."/>
            <person name="Sone E.D."/>
            <person name="Koren S."/>
            <person name="Silverstein K.A.T."/>
            <person name="Beckman K.B."/>
            <person name="Gohl D.M."/>
        </authorList>
    </citation>
    <scope>NUCLEOTIDE SEQUENCE</scope>
    <source>
        <strain evidence="1">Duluth1</strain>
        <tissue evidence="1">Whole animal</tissue>
    </source>
</reference>
<protein>
    <submittedName>
        <fullName evidence="1">Uncharacterized protein</fullName>
    </submittedName>
</protein>
<accession>A0A9D4CV55</accession>
<name>A0A9D4CV55_DREPO</name>
<evidence type="ECO:0000313" key="2">
    <source>
        <dbReference type="Proteomes" id="UP000828390"/>
    </source>
</evidence>
<dbReference type="Proteomes" id="UP000828390">
    <property type="component" value="Unassembled WGS sequence"/>
</dbReference>
<evidence type="ECO:0000313" key="1">
    <source>
        <dbReference type="EMBL" id="KAH3730823.1"/>
    </source>
</evidence>
<sequence length="103" mass="11190">MFSCPLKPPSIMTNTDKAPSMFSCPLKPPSSMTNTDKAPSMFSCPLKPPSIMTNTDKAPCDAMSDERKLQSIVIGLCRHWVLVSVVNIANIAAISREHQPSLS</sequence>
<comment type="caution">
    <text evidence="1">The sequence shown here is derived from an EMBL/GenBank/DDBJ whole genome shotgun (WGS) entry which is preliminary data.</text>
</comment>
<reference evidence="1" key="2">
    <citation type="submission" date="2020-11" db="EMBL/GenBank/DDBJ databases">
        <authorList>
            <person name="McCartney M.A."/>
            <person name="Auch B."/>
            <person name="Kono T."/>
            <person name="Mallez S."/>
            <person name="Becker A."/>
            <person name="Gohl D.M."/>
            <person name="Silverstein K.A.T."/>
            <person name="Koren S."/>
            <person name="Bechman K.B."/>
            <person name="Herman A."/>
            <person name="Abrahante J.E."/>
            <person name="Garbe J."/>
        </authorList>
    </citation>
    <scope>NUCLEOTIDE SEQUENCE</scope>
    <source>
        <strain evidence="1">Duluth1</strain>
        <tissue evidence="1">Whole animal</tissue>
    </source>
</reference>
<keyword evidence="2" id="KW-1185">Reference proteome</keyword>
<dbReference type="AlphaFoldDB" id="A0A9D4CV55"/>